<evidence type="ECO:0000256" key="2">
    <source>
        <dbReference type="SAM" id="SignalP"/>
    </source>
</evidence>
<proteinExistence type="predicted"/>
<keyword evidence="2" id="KW-0732">Signal</keyword>
<sequence length="243" mass="25062">MIRPPQKRFLLRCGAIAAALVCAACSSSGGTPAQSPASAAPSSPVKPADAPPDAATVGDTVSAAMKKSTAVHVKGSDGPTKFDVQLNKDSASGSIEKDGAEIPVVRVGDKLWIKFTRGMAKIAGRPAGARSPLDDKWVSMDSPMAQGLGEGVKIFLDRDVLVGAMADDLDQPGYSASEPADVAGTPAVRYENGGRTIFLDAAGSHRLLRYESPKQGTMEFSGWDQPVPAKAPPAAEIYSGPGS</sequence>
<dbReference type="RefSeq" id="WP_344279396.1">
    <property type="nucleotide sequence ID" value="NZ_BAAAHV010000016.1"/>
</dbReference>
<accession>A0ABW5HZR0</accession>
<protein>
    <recommendedName>
        <fullName evidence="5">Lipoprotein</fullName>
    </recommendedName>
</protein>
<feature type="region of interest" description="Disordered" evidence="1">
    <location>
        <begin position="219"/>
        <end position="243"/>
    </location>
</feature>
<dbReference type="EMBL" id="JBHUKQ010000011">
    <property type="protein sequence ID" value="MFD2482055.1"/>
    <property type="molecule type" value="Genomic_DNA"/>
</dbReference>
<gene>
    <name evidence="3" type="ORF">ACFSUT_17340</name>
</gene>
<evidence type="ECO:0008006" key="5">
    <source>
        <dbReference type="Google" id="ProtNLM"/>
    </source>
</evidence>
<feature type="signal peptide" evidence="2">
    <location>
        <begin position="1"/>
        <end position="33"/>
    </location>
</feature>
<evidence type="ECO:0000313" key="4">
    <source>
        <dbReference type="Proteomes" id="UP001597542"/>
    </source>
</evidence>
<evidence type="ECO:0000256" key="1">
    <source>
        <dbReference type="SAM" id="MobiDB-lite"/>
    </source>
</evidence>
<dbReference type="Gene3D" id="2.50.20.20">
    <property type="match status" value="1"/>
</dbReference>
<reference evidence="4" key="1">
    <citation type="journal article" date="2019" name="Int. J. Syst. Evol. Microbiol.">
        <title>The Global Catalogue of Microorganisms (GCM) 10K type strain sequencing project: providing services to taxonomists for standard genome sequencing and annotation.</title>
        <authorList>
            <consortium name="The Broad Institute Genomics Platform"/>
            <consortium name="The Broad Institute Genome Sequencing Center for Infectious Disease"/>
            <person name="Wu L."/>
            <person name="Ma J."/>
        </authorList>
    </citation>
    <scope>NUCLEOTIDE SEQUENCE [LARGE SCALE GENOMIC DNA]</scope>
    <source>
        <strain evidence="4">CGMCC 4.7638</strain>
    </source>
</reference>
<feature type="chain" id="PRO_5046008600" description="Lipoprotein" evidence="2">
    <location>
        <begin position="34"/>
        <end position="243"/>
    </location>
</feature>
<name>A0ABW5HZR0_9PSEU</name>
<evidence type="ECO:0000313" key="3">
    <source>
        <dbReference type="EMBL" id="MFD2482055.1"/>
    </source>
</evidence>
<organism evidence="3 4">
    <name type="scientific">Amycolatopsis albidoflavus</name>
    <dbReference type="NCBI Taxonomy" id="102226"/>
    <lineage>
        <taxon>Bacteria</taxon>
        <taxon>Bacillati</taxon>
        <taxon>Actinomycetota</taxon>
        <taxon>Actinomycetes</taxon>
        <taxon>Pseudonocardiales</taxon>
        <taxon>Pseudonocardiaceae</taxon>
        <taxon>Amycolatopsis</taxon>
    </lineage>
</organism>
<feature type="region of interest" description="Disordered" evidence="1">
    <location>
        <begin position="26"/>
        <end position="56"/>
    </location>
</feature>
<keyword evidence="4" id="KW-1185">Reference proteome</keyword>
<dbReference type="Proteomes" id="UP001597542">
    <property type="component" value="Unassembled WGS sequence"/>
</dbReference>
<comment type="caution">
    <text evidence="3">The sequence shown here is derived from an EMBL/GenBank/DDBJ whole genome shotgun (WGS) entry which is preliminary data.</text>
</comment>